<dbReference type="InterPro" id="IPR041545">
    <property type="entry name" value="DUF5601"/>
</dbReference>
<dbReference type="Pfam" id="PF02204">
    <property type="entry name" value="VPS9"/>
    <property type="match status" value="1"/>
</dbReference>
<dbReference type="PANTHER" id="PTHR23101">
    <property type="entry name" value="RAB GDP/GTP EXCHANGE FACTOR"/>
    <property type="match status" value="1"/>
</dbReference>
<dbReference type="EMBL" id="CP119937">
    <property type="protein sequence ID" value="WFD03377.1"/>
    <property type="molecule type" value="Genomic_DNA"/>
</dbReference>
<sequence>MGSEDPQAREAEREAPPAQNPSEEPVEMPRTMPDTDGEAAAASTDDHPPSVPPKSPDDGHKDTPKQDADETKREEGPSADTESSTHAAERESERAKGPDQPSAHAPEKAQAEPPATLATPAPKAPAMAPEAAKGKAKAPVPQPEAPKPFDFNRFLEQMKHRSAVPVNEYVRSFFRGFTKRPYKPADQVKLIFDFLDFISARMAEASVWARLSDADFDQATEAMEKLIMNRLYTYTFTPAIQQEGHWPVQTNDLERDGVLTQRIHLLSWIEERHLDMPQGAHSARFNDFAVQELNKINHYRAPRDKIICILNCCKVVFGLIRHLGKEENADAFMPLLILVILRANPPHLVSNMEYILRFKNPHRPTSEADYYLSSLSGAISFIESMDHTALSNVTQEEFDEHVQRTGAELEARAAAAAAENASRPLDAQMAAVSLADDARAFLQRTGEAARAGLSSSITGPMNVLGKLLYERIDEALAPSDGVETPAPRPQRAPQRGAAPNAPIRPNALALLDEDESRSEPDSSPFETPNRRAPWRPAFVPHSFGDARDSPSHHVAAAQRASEPEAEAETSMDWDAGTQTLKSIFPQAEDSVLLLVLQECDGNVEMAIDRLLEMT</sequence>
<feature type="compositionally biased region" description="Basic and acidic residues" evidence="1">
    <location>
        <begin position="55"/>
        <end position="76"/>
    </location>
</feature>
<dbReference type="InterPro" id="IPR045046">
    <property type="entry name" value="Vps9-like"/>
</dbReference>
<dbReference type="Pfam" id="PF02845">
    <property type="entry name" value="CUE"/>
    <property type="match status" value="1"/>
</dbReference>
<reference evidence="4" key="1">
    <citation type="submission" date="2023-03" db="EMBL/GenBank/DDBJ databases">
        <title>Mating type loci evolution in Malassezia.</title>
        <authorList>
            <person name="Coelho M.A."/>
        </authorList>
    </citation>
    <scope>NUCLEOTIDE SEQUENCE</scope>
    <source>
        <strain evidence="4">CBS 7876</strain>
    </source>
</reference>
<feature type="compositionally biased region" description="Low complexity" evidence="1">
    <location>
        <begin position="489"/>
        <end position="501"/>
    </location>
</feature>
<feature type="compositionally biased region" description="Basic and acidic residues" evidence="1">
    <location>
        <begin position="87"/>
        <end position="97"/>
    </location>
</feature>
<accession>A0AAF0ISA9</accession>
<evidence type="ECO:0000313" key="4">
    <source>
        <dbReference type="EMBL" id="WFD03377.1"/>
    </source>
</evidence>
<dbReference type="Gene3D" id="1.20.1050.80">
    <property type="entry name" value="VPS9 domain"/>
    <property type="match status" value="1"/>
</dbReference>
<dbReference type="GO" id="GO:0031267">
    <property type="term" value="F:small GTPase binding"/>
    <property type="evidence" value="ECO:0007669"/>
    <property type="project" value="TreeGrafter"/>
</dbReference>
<protein>
    <recommendedName>
        <fullName evidence="6">Vacuolar protein sorting-associated protein 9a</fullName>
    </recommendedName>
</protein>
<dbReference type="InterPro" id="IPR009060">
    <property type="entry name" value="UBA-like_sf"/>
</dbReference>
<dbReference type="Gene3D" id="1.10.8.10">
    <property type="entry name" value="DNA helicase RuvA subunit, C-terminal domain"/>
    <property type="match status" value="1"/>
</dbReference>
<dbReference type="GO" id="GO:0030139">
    <property type="term" value="C:endocytic vesicle"/>
    <property type="evidence" value="ECO:0007669"/>
    <property type="project" value="TreeGrafter"/>
</dbReference>
<dbReference type="SUPFAM" id="SSF109993">
    <property type="entry name" value="VPS9 domain"/>
    <property type="match status" value="1"/>
</dbReference>
<dbReference type="PROSITE" id="PS51205">
    <property type="entry name" value="VPS9"/>
    <property type="match status" value="1"/>
</dbReference>
<feature type="compositionally biased region" description="Basic and acidic residues" evidence="1">
    <location>
        <begin position="1"/>
        <end position="15"/>
    </location>
</feature>
<proteinExistence type="predicted"/>
<keyword evidence="5" id="KW-1185">Reference proteome</keyword>
<feature type="domain" description="VPS9" evidence="3">
    <location>
        <begin position="253"/>
        <end position="391"/>
    </location>
</feature>
<dbReference type="Pfam" id="PF18151">
    <property type="entry name" value="DUF5601"/>
    <property type="match status" value="1"/>
</dbReference>
<dbReference type="AlphaFoldDB" id="A0AAF0ISA9"/>
<dbReference type="GO" id="GO:0005085">
    <property type="term" value="F:guanyl-nucleotide exchange factor activity"/>
    <property type="evidence" value="ECO:0007669"/>
    <property type="project" value="InterPro"/>
</dbReference>
<feature type="region of interest" description="Disordered" evidence="1">
    <location>
        <begin position="1"/>
        <end position="145"/>
    </location>
</feature>
<dbReference type="InterPro" id="IPR003892">
    <property type="entry name" value="CUE"/>
</dbReference>
<dbReference type="Proteomes" id="UP001214603">
    <property type="component" value="Chromosome 4"/>
</dbReference>
<evidence type="ECO:0000256" key="1">
    <source>
        <dbReference type="SAM" id="MobiDB-lite"/>
    </source>
</evidence>
<evidence type="ECO:0000259" key="3">
    <source>
        <dbReference type="PROSITE" id="PS51205"/>
    </source>
</evidence>
<gene>
    <name evidence="4" type="ORF">MOBT1_002066</name>
</gene>
<evidence type="ECO:0008006" key="6">
    <source>
        <dbReference type="Google" id="ProtNLM"/>
    </source>
</evidence>
<dbReference type="SMART" id="SM00167">
    <property type="entry name" value="VPS9"/>
    <property type="match status" value="1"/>
</dbReference>
<dbReference type="InterPro" id="IPR003123">
    <property type="entry name" value="VPS9"/>
</dbReference>
<dbReference type="GO" id="GO:0043130">
    <property type="term" value="F:ubiquitin binding"/>
    <property type="evidence" value="ECO:0007669"/>
    <property type="project" value="InterPro"/>
</dbReference>
<dbReference type="CDD" id="cd14279">
    <property type="entry name" value="CUE"/>
    <property type="match status" value="1"/>
</dbReference>
<feature type="domain" description="CUE" evidence="2">
    <location>
        <begin position="572"/>
        <end position="614"/>
    </location>
</feature>
<name>A0AAF0ISA9_9BASI</name>
<dbReference type="PANTHER" id="PTHR23101:SF25">
    <property type="entry name" value="GTPASE-ACTIVATING PROTEIN AND VPS9 DOMAIN-CONTAINING PROTEIN 1"/>
    <property type="match status" value="1"/>
</dbReference>
<dbReference type="PROSITE" id="PS51140">
    <property type="entry name" value="CUE"/>
    <property type="match status" value="1"/>
</dbReference>
<feature type="region of interest" description="Disordered" evidence="1">
    <location>
        <begin position="478"/>
        <end position="570"/>
    </location>
</feature>
<evidence type="ECO:0000259" key="2">
    <source>
        <dbReference type="PROSITE" id="PS51140"/>
    </source>
</evidence>
<dbReference type="SUPFAM" id="SSF46934">
    <property type="entry name" value="UBA-like"/>
    <property type="match status" value="1"/>
</dbReference>
<feature type="compositionally biased region" description="Low complexity" evidence="1">
    <location>
        <begin position="111"/>
        <end position="131"/>
    </location>
</feature>
<dbReference type="InterPro" id="IPR037191">
    <property type="entry name" value="VPS9_dom_sf"/>
</dbReference>
<dbReference type="SMART" id="SM00546">
    <property type="entry name" value="CUE"/>
    <property type="match status" value="1"/>
</dbReference>
<dbReference type="GO" id="GO:0016192">
    <property type="term" value="P:vesicle-mediated transport"/>
    <property type="evidence" value="ECO:0007669"/>
    <property type="project" value="InterPro"/>
</dbReference>
<dbReference type="Gene3D" id="1.10.246.120">
    <property type="match status" value="1"/>
</dbReference>
<dbReference type="GO" id="GO:0005829">
    <property type="term" value="C:cytosol"/>
    <property type="evidence" value="ECO:0007669"/>
    <property type="project" value="TreeGrafter"/>
</dbReference>
<evidence type="ECO:0000313" key="5">
    <source>
        <dbReference type="Proteomes" id="UP001214603"/>
    </source>
</evidence>
<organism evidence="4 5">
    <name type="scientific">Malassezia obtusa</name>
    <dbReference type="NCBI Taxonomy" id="76774"/>
    <lineage>
        <taxon>Eukaryota</taxon>
        <taxon>Fungi</taxon>
        <taxon>Dikarya</taxon>
        <taxon>Basidiomycota</taxon>
        <taxon>Ustilaginomycotina</taxon>
        <taxon>Malasseziomycetes</taxon>
        <taxon>Malasseziales</taxon>
        <taxon>Malasseziaceae</taxon>
        <taxon>Malassezia</taxon>
    </lineage>
</organism>